<gene>
    <name evidence="2" type="ORF">MKW98_013257</name>
</gene>
<feature type="compositionally biased region" description="Basic residues" evidence="1">
    <location>
        <begin position="917"/>
        <end position="930"/>
    </location>
</feature>
<reference evidence="2" key="1">
    <citation type="submission" date="2022-04" db="EMBL/GenBank/DDBJ databases">
        <title>A functionally conserved STORR gene fusion in Papaver species that diverged 16.8 million years ago.</title>
        <authorList>
            <person name="Catania T."/>
        </authorList>
    </citation>
    <scope>NUCLEOTIDE SEQUENCE</scope>
    <source>
        <strain evidence="2">S-188037</strain>
    </source>
</reference>
<feature type="compositionally biased region" description="Basic and acidic residues" evidence="1">
    <location>
        <begin position="615"/>
        <end position="625"/>
    </location>
</feature>
<feature type="compositionally biased region" description="Polar residues" evidence="1">
    <location>
        <begin position="41"/>
        <end position="51"/>
    </location>
</feature>
<proteinExistence type="predicted"/>
<evidence type="ECO:0000313" key="3">
    <source>
        <dbReference type="Proteomes" id="UP001202328"/>
    </source>
</evidence>
<feature type="compositionally biased region" description="Basic and acidic residues" evidence="1">
    <location>
        <begin position="707"/>
        <end position="726"/>
    </location>
</feature>
<feature type="compositionally biased region" description="Basic residues" evidence="1">
    <location>
        <begin position="979"/>
        <end position="999"/>
    </location>
</feature>
<dbReference type="Proteomes" id="UP001202328">
    <property type="component" value="Unassembled WGS sequence"/>
</dbReference>
<protein>
    <submittedName>
        <fullName evidence="2">Uncharacterized protein</fullName>
    </submittedName>
</protein>
<name>A0AAD4SH87_9MAGN</name>
<keyword evidence="3" id="KW-1185">Reference proteome</keyword>
<feature type="region of interest" description="Disordered" evidence="1">
    <location>
        <begin position="510"/>
        <end position="546"/>
    </location>
</feature>
<dbReference type="EMBL" id="JAJJMB010010985">
    <property type="protein sequence ID" value="KAI3905459.1"/>
    <property type="molecule type" value="Genomic_DNA"/>
</dbReference>
<feature type="compositionally biased region" description="Polar residues" evidence="1">
    <location>
        <begin position="137"/>
        <end position="150"/>
    </location>
</feature>
<feature type="region of interest" description="Disordered" evidence="1">
    <location>
        <begin position="209"/>
        <end position="239"/>
    </location>
</feature>
<evidence type="ECO:0000313" key="2">
    <source>
        <dbReference type="EMBL" id="KAI3905459.1"/>
    </source>
</evidence>
<feature type="compositionally biased region" description="Basic and acidic residues" evidence="1">
    <location>
        <begin position="667"/>
        <end position="699"/>
    </location>
</feature>
<feature type="region of interest" description="Disordered" evidence="1">
    <location>
        <begin position="1"/>
        <end position="161"/>
    </location>
</feature>
<feature type="compositionally biased region" description="Pro residues" evidence="1">
    <location>
        <begin position="1"/>
        <end position="21"/>
    </location>
</feature>
<feature type="compositionally biased region" description="Polar residues" evidence="1">
    <location>
        <begin position="727"/>
        <end position="739"/>
    </location>
</feature>
<feature type="compositionally biased region" description="Low complexity" evidence="1">
    <location>
        <begin position="87"/>
        <end position="107"/>
    </location>
</feature>
<feature type="compositionally biased region" description="Basic residues" evidence="1">
    <location>
        <begin position="1008"/>
        <end position="1023"/>
    </location>
</feature>
<feature type="compositionally biased region" description="Polar residues" evidence="1">
    <location>
        <begin position="510"/>
        <end position="527"/>
    </location>
</feature>
<feature type="compositionally biased region" description="Polar residues" evidence="1">
    <location>
        <begin position="651"/>
        <end position="666"/>
    </location>
</feature>
<feature type="region of interest" description="Disordered" evidence="1">
    <location>
        <begin position="272"/>
        <end position="313"/>
    </location>
</feature>
<evidence type="ECO:0000256" key="1">
    <source>
        <dbReference type="SAM" id="MobiDB-lite"/>
    </source>
</evidence>
<feature type="compositionally biased region" description="Polar residues" evidence="1">
    <location>
        <begin position="213"/>
        <end position="233"/>
    </location>
</feature>
<organism evidence="2 3">
    <name type="scientific">Papaver atlanticum</name>
    <dbReference type="NCBI Taxonomy" id="357466"/>
    <lineage>
        <taxon>Eukaryota</taxon>
        <taxon>Viridiplantae</taxon>
        <taxon>Streptophyta</taxon>
        <taxon>Embryophyta</taxon>
        <taxon>Tracheophyta</taxon>
        <taxon>Spermatophyta</taxon>
        <taxon>Magnoliopsida</taxon>
        <taxon>Ranunculales</taxon>
        <taxon>Papaveraceae</taxon>
        <taxon>Papaveroideae</taxon>
        <taxon>Papaver</taxon>
    </lineage>
</organism>
<feature type="compositionally biased region" description="Basic and acidic residues" evidence="1">
    <location>
        <begin position="784"/>
        <end position="906"/>
    </location>
</feature>
<feature type="compositionally biased region" description="Basic residues" evidence="1">
    <location>
        <begin position="963"/>
        <end position="972"/>
    </location>
</feature>
<feature type="compositionally biased region" description="Pro residues" evidence="1">
    <location>
        <begin position="53"/>
        <end position="86"/>
    </location>
</feature>
<dbReference type="AlphaFoldDB" id="A0AAD4SH87"/>
<feature type="compositionally biased region" description="Polar residues" evidence="1">
    <location>
        <begin position="279"/>
        <end position="298"/>
    </location>
</feature>
<comment type="caution">
    <text evidence="2">The sequence shown here is derived from an EMBL/GenBank/DDBJ whole genome shotgun (WGS) entry which is preliminary data.</text>
</comment>
<feature type="region of interest" description="Disordered" evidence="1">
    <location>
        <begin position="612"/>
        <end position="1023"/>
    </location>
</feature>
<accession>A0AAD4SH87</accession>
<sequence>MRPPLPLPSSTPPPPPPPPNMADPQPQLQHHHQQQPPPQGNWFSGQFQYHASQPPPQPPPPPPQHQQWVPPPSNSYPPLPPPPQPLQQPNNNNNVYPYHHPSHPQQQPHHHYLPPPPPSHHQHPYSHPPPPAYSQQTWENPNRVHQQSWQHPDGSNGEDWAARAKEWAAAKTVTVDNQHMQHQFAPTGRSEEHSHVYYDQLQQTGDARYADPQQPQHTLSSHQHYPVSSTNFNRPPVNHLQESTFNSGVSSSYVSDGHSAYIARDGALGGDQNHVYPQGSASGNSSMYQQEVPSSYSSVPGAEGDGERNEQLHRSSNLQMQEGPHYMQQNFGAAGRSASLEQPHFAYGDRPAEPVATCDRPLEFTPTFSREHDPHPQPSYAHLDPTPSVVSGVVYPPVPSGVQFDPSFGPPGPGHTASMFGQIIGSNFRPAISGVSTQYGLGSGISVHPTTPFIGDANGGSTVSDRPKKASVPNWLREEIIKKKASMVSSYQEHPEGDSTNPIEEETISNSFINSDQADNKSISSSRLSDDEDDDEDDMKAAKTAAHNQEIKRVLTEILLKVTDELFDEIATKVLDEDDVTVEADRSINLQKQLSSPPFKTTKASAKVLIPVKGKRTETTDDSEKSSSGAAGDILGLGSYASDEDDEDEVTGSSIQPTTKPIQPSKSDIRSEVVENDGLRAEPDGPSEDQIHKESEHKRTSSSRAPVRSERDNVATDKDHDKRSNHETSSLQSTLNESPGIQEDKSNFDGGKMPGAKVGFESKVAIEENDSEESELPHGIVRKTTMEGRSSRSSTDHKSDKEKKRNFGDKVSIREAENAKTNADEKHSNSRRQDQRHVRKEKTDGKDRDVSKERARDRGTKNGEKAKEDSRRDCNSKDERRETEKLKKTSTKEDINRKRERDKDEKEDKDEREDRSRHSRHRSGRHKRPRSSSISGRGRDSKDNSVGSHADESSDEASEDSRKRKPRSKRRSTSPSPTRSRRRQVSRSPPSKHSHRKHSPYSSLDGSRKRRSRSNSPVHHRRK</sequence>